<name>N9L8X4_9GAMM</name>
<evidence type="ECO:0000313" key="1">
    <source>
        <dbReference type="EMBL" id="ENW92753.1"/>
    </source>
</evidence>
<dbReference type="Gene3D" id="3.30.2000.20">
    <property type="match status" value="1"/>
</dbReference>
<evidence type="ECO:0000313" key="2">
    <source>
        <dbReference type="Proteomes" id="UP000013261"/>
    </source>
</evidence>
<dbReference type="OrthoDB" id="6649503at2"/>
<dbReference type="InterPro" id="IPR025395">
    <property type="entry name" value="Phage_tail_terminator-like"/>
</dbReference>
<sequence>MAAMTIEEARIAINERMRLFKGISQDCIVYPNVSFDPPNNGLWCRLNIIFGKSFTAGLAKKPVVRRTGTINIQCFARPNTGTKEMSILNTALLDHFEFFSVGHLEFSEGEAIHVGTSNDFDMYNVIVGFRVN</sequence>
<dbReference type="eggNOG" id="ENOG5031SBB">
    <property type="taxonomic scope" value="Bacteria"/>
</dbReference>
<gene>
    <name evidence="1" type="ORF">F904_02696</name>
</gene>
<dbReference type="AlphaFoldDB" id="N9L8X4"/>
<organism evidence="1 2">
    <name type="scientific">Acinetobacter dispersus</name>
    <dbReference type="NCBI Taxonomy" id="70348"/>
    <lineage>
        <taxon>Bacteria</taxon>
        <taxon>Pseudomonadati</taxon>
        <taxon>Pseudomonadota</taxon>
        <taxon>Gammaproteobacteria</taxon>
        <taxon>Moraxellales</taxon>
        <taxon>Moraxellaceae</taxon>
        <taxon>Acinetobacter</taxon>
    </lineage>
</organism>
<protein>
    <submittedName>
        <fullName evidence="1">Uncharacterized protein</fullName>
    </submittedName>
</protein>
<accession>N9L8X4</accession>
<dbReference type="Pfam" id="PF13554">
    <property type="entry name" value="Phage_tail_terminator_5"/>
    <property type="match status" value="1"/>
</dbReference>
<keyword evidence="2" id="KW-1185">Reference proteome</keyword>
<dbReference type="EMBL" id="APRL01000013">
    <property type="protein sequence ID" value="ENW92753.1"/>
    <property type="molecule type" value="Genomic_DNA"/>
</dbReference>
<dbReference type="RefSeq" id="WP_005190099.1">
    <property type="nucleotide sequence ID" value="NZ_KB850050.1"/>
</dbReference>
<dbReference type="HOGENOM" id="CLU_155032_0_0_6"/>
<reference evidence="1 2" key="1">
    <citation type="submission" date="2013-02" db="EMBL/GenBank/DDBJ databases">
        <title>The Genome Sequence of Acinetobacter sp. ANC 4105.</title>
        <authorList>
            <consortium name="The Broad Institute Genome Sequencing Platform"/>
            <consortium name="The Broad Institute Genome Sequencing Center for Infectious Disease"/>
            <person name="Cerqueira G."/>
            <person name="Feldgarden M."/>
            <person name="Courvalin P."/>
            <person name="Perichon B."/>
            <person name="Grillot-Courvalin C."/>
            <person name="Clermont D."/>
            <person name="Rocha E."/>
            <person name="Yoon E.-J."/>
            <person name="Nemec A."/>
            <person name="Walker B."/>
            <person name="Young S.K."/>
            <person name="Zeng Q."/>
            <person name="Gargeya S."/>
            <person name="Fitzgerald M."/>
            <person name="Haas B."/>
            <person name="Abouelleil A."/>
            <person name="Alvarado L."/>
            <person name="Arachchi H.M."/>
            <person name="Berlin A.M."/>
            <person name="Chapman S.B."/>
            <person name="Dewar J."/>
            <person name="Goldberg J."/>
            <person name="Griggs A."/>
            <person name="Gujja S."/>
            <person name="Hansen M."/>
            <person name="Howarth C."/>
            <person name="Imamovic A."/>
            <person name="Larimer J."/>
            <person name="McCowan C."/>
            <person name="Murphy C."/>
            <person name="Neiman D."/>
            <person name="Pearson M."/>
            <person name="Priest M."/>
            <person name="Roberts A."/>
            <person name="Saif S."/>
            <person name="Shea T."/>
            <person name="Sisk P."/>
            <person name="Sykes S."/>
            <person name="Wortman J."/>
            <person name="Nusbaum C."/>
            <person name="Birren B."/>
        </authorList>
    </citation>
    <scope>NUCLEOTIDE SEQUENCE [LARGE SCALE GENOMIC DNA]</scope>
    <source>
        <strain evidence="1 2">ANC 4105</strain>
    </source>
</reference>
<proteinExistence type="predicted"/>
<dbReference type="Proteomes" id="UP000013261">
    <property type="component" value="Unassembled WGS sequence"/>
</dbReference>
<comment type="caution">
    <text evidence="1">The sequence shown here is derived from an EMBL/GenBank/DDBJ whole genome shotgun (WGS) entry which is preliminary data.</text>
</comment>